<sequence length="86" mass="9641">MENHTVFIENREKITVTDITDIDSFDEEEVRARLKTGSIVIKGSRLHLQLLDLAQGKAVVSGLVSSLIYVKVKDKDGKSLLSRLMK</sequence>
<reference evidence="1" key="2">
    <citation type="journal article" date="2021" name="PeerJ">
        <title>Extensive microbial diversity within the chicken gut microbiome revealed by metagenomics and culture.</title>
        <authorList>
            <person name="Gilroy R."/>
            <person name="Ravi A."/>
            <person name="Getino M."/>
            <person name="Pursley I."/>
            <person name="Horton D.L."/>
            <person name="Alikhan N.F."/>
            <person name="Baker D."/>
            <person name="Gharbi K."/>
            <person name="Hall N."/>
            <person name="Watson M."/>
            <person name="Adriaenssens E.M."/>
            <person name="Foster-Nyarko E."/>
            <person name="Jarju S."/>
            <person name="Secka A."/>
            <person name="Antonio M."/>
            <person name="Oren A."/>
            <person name="Chaudhuri R.R."/>
            <person name="La Ragione R."/>
            <person name="Hildebrand F."/>
            <person name="Pallen M.J."/>
        </authorList>
    </citation>
    <scope>NUCLEOTIDE SEQUENCE</scope>
    <source>
        <strain evidence="1">ChiHcec3-6078</strain>
    </source>
</reference>
<evidence type="ECO:0000313" key="2">
    <source>
        <dbReference type="Proteomes" id="UP000824090"/>
    </source>
</evidence>
<dbReference type="AlphaFoldDB" id="A0A9D1I1V2"/>
<dbReference type="EMBL" id="DVMP01000050">
    <property type="protein sequence ID" value="HIU25365.1"/>
    <property type="molecule type" value="Genomic_DNA"/>
</dbReference>
<protein>
    <submittedName>
        <fullName evidence="1">Sporulation protein YabP</fullName>
    </submittedName>
</protein>
<dbReference type="InterPro" id="IPR022476">
    <property type="entry name" value="Spore_YabP/YqfC"/>
</dbReference>
<dbReference type="Proteomes" id="UP000824090">
    <property type="component" value="Unassembled WGS sequence"/>
</dbReference>
<gene>
    <name evidence="1" type="ORF">IAC50_02545</name>
</gene>
<dbReference type="Gene3D" id="2.60.40.2000">
    <property type="match status" value="1"/>
</dbReference>
<reference evidence="1" key="1">
    <citation type="submission" date="2020-10" db="EMBL/GenBank/DDBJ databases">
        <authorList>
            <person name="Gilroy R."/>
        </authorList>
    </citation>
    <scope>NUCLEOTIDE SEQUENCE</scope>
    <source>
        <strain evidence="1">ChiHcec3-6078</strain>
    </source>
</reference>
<evidence type="ECO:0000313" key="1">
    <source>
        <dbReference type="EMBL" id="HIU25365.1"/>
    </source>
</evidence>
<comment type="caution">
    <text evidence="1">The sequence shown here is derived from an EMBL/GenBank/DDBJ whole genome shotgun (WGS) entry which is preliminary data.</text>
</comment>
<name>A0A9D1I1V2_9FIRM</name>
<organism evidence="1 2">
    <name type="scientific">Candidatus Allocopromorpha excrementigallinarum</name>
    <dbReference type="NCBI Taxonomy" id="2840742"/>
    <lineage>
        <taxon>Bacteria</taxon>
        <taxon>Bacillati</taxon>
        <taxon>Bacillota</taxon>
        <taxon>Clostridia</taxon>
        <taxon>Eubacteriales</taxon>
        <taxon>Eubacteriaceae</taxon>
        <taxon>Eubacteriaceae incertae sedis</taxon>
        <taxon>Candidatus Allocopromorpha</taxon>
    </lineage>
</organism>
<dbReference type="Pfam" id="PF07873">
    <property type="entry name" value="YabP"/>
    <property type="match status" value="1"/>
</dbReference>
<accession>A0A9D1I1V2</accession>
<proteinExistence type="predicted"/>
<dbReference type="InterPro" id="IPR038705">
    <property type="entry name" value="YabP_sf"/>
</dbReference>